<dbReference type="Proteomes" id="UP001178461">
    <property type="component" value="Chromosome 13"/>
</dbReference>
<keyword evidence="3" id="KW-1185">Reference proteome</keyword>
<protein>
    <submittedName>
        <fullName evidence="2">Uncharacterized protein</fullName>
    </submittedName>
</protein>
<accession>A0AA35L6K7</accession>
<name>A0AA35L6K7_9SAUR</name>
<gene>
    <name evidence="2" type="ORF">PODLI_1B010292</name>
</gene>
<evidence type="ECO:0000313" key="2">
    <source>
        <dbReference type="EMBL" id="CAI5790755.1"/>
    </source>
</evidence>
<feature type="region of interest" description="Disordered" evidence="1">
    <location>
        <begin position="1"/>
        <end position="38"/>
    </location>
</feature>
<sequence length="137" mass="15510">MPEPSCAAPLPLSTPHTERRGVRSKDIGWRQRPPGTEKSREFSLTIVFFASSGVGRCWGIREHQFMIICFFLPLVSRCMRDHSCKTPPITHWSEMAEIKGWGKKQGSLSESLGDAELTAVSLCCRPFTLTRVFRKLE</sequence>
<organism evidence="2 3">
    <name type="scientific">Podarcis lilfordi</name>
    <name type="common">Lilford's wall lizard</name>
    <dbReference type="NCBI Taxonomy" id="74358"/>
    <lineage>
        <taxon>Eukaryota</taxon>
        <taxon>Metazoa</taxon>
        <taxon>Chordata</taxon>
        <taxon>Craniata</taxon>
        <taxon>Vertebrata</taxon>
        <taxon>Euteleostomi</taxon>
        <taxon>Lepidosauria</taxon>
        <taxon>Squamata</taxon>
        <taxon>Bifurcata</taxon>
        <taxon>Unidentata</taxon>
        <taxon>Episquamata</taxon>
        <taxon>Laterata</taxon>
        <taxon>Lacertibaenia</taxon>
        <taxon>Lacertidae</taxon>
        <taxon>Podarcis</taxon>
    </lineage>
</organism>
<dbReference type="EMBL" id="OX395138">
    <property type="protein sequence ID" value="CAI5790755.1"/>
    <property type="molecule type" value="Genomic_DNA"/>
</dbReference>
<evidence type="ECO:0000313" key="3">
    <source>
        <dbReference type="Proteomes" id="UP001178461"/>
    </source>
</evidence>
<proteinExistence type="predicted"/>
<feature type="compositionally biased region" description="Basic and acidic residues" evidence="1">
    <location>
        <begin position="16"/>
        <end position="38"/>
    </location>
</feature>
<dbReference type="AlphaFoldDB" id="A0AA35L6K7"/>
<reference evidence="2" key="1">
    <citation type="submission" date="2022-12" db="EMBL/GenBank/DDBJ databases">
        <authorList>
            <person name="Alioto T."/>
            <person name="Alioto T."/>
            <person name="Gomez Garrido J."/>
        </authorList>
    </citation>
    <scope>NUCLEOTIDE SEQUENCE</scope>
</reference>
<evidence type="ECO:0000256" key="1">
    <source>
        <dbReference type="SAM" id="MobiDB-lite"/>
    </source>
</evidence>